<dbReference type="EMBL" id="CACRXK020023551">
    <property type="protein sequence ID" value="CAB4037870.1"/>
    <property type="molecule type" value="Genomic_DNA"/>
</dbReference>
<name>A0A7D9LRT5_PARCT</name>
<dbReference type="AlphaFoldDB" id="A0A7D9LRT5"/>
<protein>
    <submittedName>
        <fullName evidence="2">Uncharacterized protein</fullName>
    </submittedName>
</protein>
<proteinExistence type="predicted"/>
<keyword evidence="3" id="KW-1185">Reference proteome</keyword>
<evidence type="ECO:0000313" key="3">
    <source>
        <dbReference type="Proteomes" id="UP001152795"/>
    </source>
</evidence>
<organism evidence="2 3">
    <name type="scientific">Paramuricea clavata</name>
    <name type="common">Red gorgonian</name>
    <name type="synonym">Violescent sea-whip</name>
    <dbReference type="NCBI Taxonomy" id="317549"/>
    <lineage>
        <taxon>Eukaryota</taxon>
        <taxon>Metazoa</taxon>
        <taxon>Cnidaria</taxon>
        <taxon>Anthozoa</taxon>
        <taxon>Octocorallia</taxon>
        <taxon>Malacalcyonacea</taxon>
        <taxon>Plexauridae</taxon>
        <taxon>Paramuricea</taxon>
    </lineage>
</organism>
<feature type="region of interest" description="Disordered" evidence="1">
    <location>
        <begin position="81"/>
        <end position="102"/>
    </location>
</feature>
<sequence>MPSAKEYFNFEATRTFLLRDTITRLNYFFSNTLMEQCGDVKGASMVIRIPVRKKKVNENQLPSFHHISQLLEREEPVENIDLELISSSDEGSSSDSDTDNEL</sequence>
<feature type="compositionally biased region" description="Low complexity" evidence="1">
    <location>
        <begin position="86"/>
        <end position="95"/>
    </location>
</feature>
<reference evidence="2" key="1">
    <citation type="submission" date="2020-04" db="EMBL/GenBank/DDBJ databases">
        <authorList>
            <person name="Alioto T."/>
            <person name="Alioto T."/>
            <person name="Gomez Garrido J."/>
        </authorList>
    </citation>
    <scope>NUCLEOTIDE SEQUENCE</scope>
    <source>
        <strain evidence="2">A484AB</strain>
    </source>
</reference>
<accession>A0A7D9LRT5</accession>
<evidence type="ECO:0000256" key="1">
    <source>
        <dbReference type="SAM" id="MobiDB-lite"/>
    </source>
</evidence>
<evidence type="ECO:0000313" key="2">
    <source>
        <dbReference type="EMBL" id="CAB4037870.1"/>
    </source>
</evidence>
<gene>
    <name evidence="2" type="ORF">PACLA_8A085769</name>
</gene>
<dbReference type="Proteomes" id="UP001152795">
    <property type="component" value="Unassembled WGS sequence"/>
</dbReference>
<comment type="caution">
    <text evidence="2">The sequence shown here is derived from an EMBL/GenBank/DDBJ whole genome shotgun (WGS) entry which is preliminary data.</text>
</comment>